<dbReference type="EMBL" id="PEBV01000018">
    <property type="protein sequence ID" value="PTQ53005.1"/>
    <property type="molecule type" value="Genomic_DNA"/>
</dbReference>
<keyword evidence="5" id="KW-1185">Reference proteome</keyword>
<dbReference type="Proteomes" id="UP000748108">
    <property type="component" value="Unassembled WGS sequence"/>
</dbReference>
<accession>A0A132N737</accession>
<dbReference type="Proteomes" id="UP000243024">
    <property type="component" value="Unassembled WGS sequence"/>
</dbReference>
<evidence type="ECO:0000313" key="6">
    <source>
        <dbReference type="Proteomes" id="UP000244180"/>
    </source>
</evidence>
<gene>
    <name evidence="4" type="ORF">HSCHL_2193</name>
    <name evidence="2" type="ORF">KM312_08190</name>
    <name evidence="3" type="ORF">SA87_09790</name>
</gene>
<evidence type="ECO:0000313" key="4">
    <source>
        <dbReference type="EMBL" id="PTQ53005.1"/>
    </source>
</evidence>
<reference evidence="2" key="3">
    <citation type="journal article" date="2021" name="Microbiology">
        <title>Metagenomic Analysis of the Microbial Community in the Underground Coal Fire Area (Kemerovo Region, Russia) Revealed Predominance of Thermophilic Members of the Phyla Deinococcus-thermus, Aquificae, and Firmicutes.</title>
        <authorList>
            <person name="Kadnikov V."/>
            <person name="Mardanov A.V."/>
            <person name="Beletsky A.V."/>
            <person name="Karnachuk O.V."/>
            <person name="Ravin N.V."/>
        </authorList>
    </citation>
    <scope>NUCLEOTIDE SEQUENCE</scope>
    <source>
        <strain evidence="2">RBS10-49</strain>
    </source>
</reference>
<keyword evidence="1" id="KW-0812">Transmembrane</keyword>
<keyword evidence="1" id="KW-1133">Transmembrane helix</keyword>
<sequence>MFWIFLVIIASVAAGIIGFYLGVYFMKRQLLLAHHHQDRDVRRYARGKSSPWPPTELRRAREAIRRRHRPS</sequence>
<comment type="caution">
    <text evidence="3">The sequence shown here is derived from an EMBL/GenBank/DDBJ whole genome shotgun (WGS) entry which is preliminary data.</text>
</comment>
<keyword evidence="1" id="KW-0472">Membrane</keyword>
<name>A0A132N737_HYDSH</name>
<evidence type="ECO:0000313" key="5">
    <source>
        <dbReference type="Proteomes" id="UP000243024"/>
    </source>
</evidence>
<evidence type="ECO:0000313" key="3">
    <source>
        <dbReference type="EMBL" id="OAR04884.1"/>
    </source>
</evidence>
<dbReference type="EMBL" id="JXBB01000009">
    <property type="protein sequence ID" value="OAR04884.1"/>
    <property type="molecule type" value="Genomic_DNA"/>
</dbReference>
<dbReference type="AlphaFoldDB" id="A0A132N737"/>
<evidence type="ECO:0008006" key="7">
    <source>
        <dbReference type="Google" id="ProtNLM"/>
    </source>
</evidence>
<proteinExistence type="predicted"/>
<protein>
    <recommendedName>
        <fullName evidence="7">YneF family protein</fullName>
    </recommendedName>
</protein>
<dbReference type="RefSeq" id="WP_066199409.1">
    <property type="nucleotide sequence ID" value="NZ_CBCSAS010000016.1"/>
</dbReference>
<evidence type="ECO:0000313" key="2">
    <source>
        <dbReference type="EMBL" id="MBT9282614.1"/>
    </source>
</evidence>
<reference evidence="4 6" key="2">
    <citation type="submission" date="2017-08" db="EMBL/GenBank/DDBJ databases">
        <title>Burning lignite coal seam in the remote Altai Mountains harbors a hydrogen-driven thermophilic microbial community.</title>
        <authorList>
            <person name="Kadnikov V.V."/>
            <person name="Mardanov A.V."/>
            <person name="Ivasenko D."/>
            <person name="Beletsky A.V."/>
            <person name="Karnachuk O.V."/>
            <person name="Ravin N.V."/>
        </authorList>
    </citation>
    <scope>NUCLEOTIDE SEQUENCE [LARGE SCALE GENOMIC DNA]</scope>
    <source>
        <strain evidence="4">AL33</strain>
    </source>
</reference>
<reference evidence="3 5" key="1">
    <citation type="submission" date="2015-09" db="EMBL/GenBank/DDBJ databases">
        <title>Draft genome sequence of Hydrogenibacillus schlegelii DSM 2000.</title>
        <authorList>
            <person name="Hemp J."/>
        </authorList>
    </citation>
    <scope>NUCLEOTIDE SEQUENCE [LARGE SCALE GENOMIC DNA]</scope>
    <source>
        <strain evidence="3 5">MA 48</strain>
    </source>
</reference>
<evidence type="ECO:0000256" key="1">
    <source>
        <dbReference type="SAM" id="Phobius"/>
    </source>
</evidence>
<organism evidence="3 5">
    <name type="scientific">Hydrogenibacillus schlegelii</name>
    <name type="common">Bacillus schlegelii</name>
    <dbReference type="NCBI Taxonomy" id="1484"/>
    <lineage>
        <taxon>Bacteria</taxon>
        <taxon>Bacillati</taxon>
        <taxon>Bacillota</taxon>
        <taxon>Bacilli</taxon>
        <taxon>Bacillales</taxon>
        <taxon>Bacillales Family X. Incertae Sedis</taxon>
        <taxon>Hydrogenibacillus</taxon>
    </lineage>
</organism>
<dbReference type="Proteomes" id="UP000244180">
    <property type="component" value="Unassembled WGS sequence"/>
</dbReference>
<feature type="transmembrane region" description="Helical" evidence="1">
    <location>
        <begin position="6"/>
        <end position="26"/>
    </location>
</feature>
<dbReference type="EMBL" id="JAHHQF010000061">
    <property type="protein sequence ID" value="MBT9282614.1"/>
    <property type="molecule type" value="Genomic_DNA"/>
</dbReference>
<dbReference type="STRING" id="1484.SA87_09790"/>